<evidence type="ECO:0000256" key="11">
    <source>
        <dbReference type="ARBA" id="ARBA00022920"/>
    </source>
</evidence>
<feature type="domain" description="Thyroglobulin type-1" evidence="18">
    <location>
        <begin position="523"/>
        <end position="576"/>
    </location>
</feature>
<evidence type="ECO:0000256" key="17">
    <source>
        <dbReference type="SAM" id="SignalP"/>
    </source>
</evidence>
<keyword evidence="8" id="KW-0372">Hormone</keyword>
<keyword evidence="7" id="KW-0405">Iodination</keyword>
<protein>
    <recommendedName>
        <fullName evidence="3">Thyroglobulin</fullName>
    </recommendedName>
</protein>
<keyword evidence="10" id="KW-0677">Repeat</keyword>
<dbReference type="InterPro" id="IPR052001">
    <property type="entry name" value="MHC-II_Gamma/Thyroglobulin"/>
</dbReference>
<dbReference type="SMART" id="SM01411">
    <property type="entry name" value="Ephrin_rec_like"/>
    <property type="match status" value="1"/>
</dbReference>
<reference evidence="19" key="4">
    <citation type="submission" date="2025-09" db="UniProtKB">
        <authorList>
            <consortium name="Ensembl"/>
        </authorList>
    </citation>
    <scope>IDENTIFICATION</scope>
</reference>
<dbReference type="SUPFAM" id="SSF57610">
    <property type="entry name" value="Thyroglobulin type-1 domain"/>
    <property type="match status" value="8"/>
</dbReference>
<evidence type="ECO:0000256" key="2">
    <source>
        <dbReference type="ARBA" id="ARBA00005964"/>
    </source>
</evidence>
<reference evidence="19" key="3">
    <citation type="submission" date="2025-08" db="UniProtKB">
        <authorList>
            <consortium name="Ensembl"/>
        </authorList>
    </citation>
    <scope>IDENTIFICATION</scope>
</reference>
<dbReference type="CDD" id="cd00191">
    <property type="entry name" value="TY"/>
    <property type="match status" value="6"/>
</dbReference>
<dbReference type="Ensembl" id="ENSELUT00000042335.3">
    <property type="protein sequence ID" value="ENSELUP00000022612.3"/>
    <property type="gene ID" value="ENSELUG00000021727.3"/>
</dbReference>
<dbReference type="SMART" id="SM00211">
    <property type="entry name" value="TY"/>
    <property type="match status" value="9"/>
</dbReference>
<dbReference type="Pfam" id="PF00086">
    <property type="entry name" value="Thyroglobulin_1"/>
    <property type="match status" value="7"/>
</dbReference>
<dbReference type="PROSITE" id="PS00941">
    <property type="entry name" value="CARBOXYLESTERASE_B_2"/>
    <property type="match status" value="1"/>
</dbReference>
<dbReference type="GO" id="GO:0005179">
    <property type="term" value="F:hormone activity"/>
    <property type="evidence" value="ECO:0007669"/>
    <property type="project" value="UniProtKB-KW"/>
</dbReference>
<feature type="domain" description="Thyroglobulin type-1" evidence="18">
    <location>
        <begin position="161"/>
        <end position="262"/>
    </location>
</feature>
<dbReference type="GO" id="GO:0042446">
    <property type="term" value="P:hormone biosynthetic process"/>
    <property type="evidence" value="ECO:0007669"/>
    <property type="project" value="UniProtKB-KW"/>
</dbReference>
<keyword evidence="12 15" id="KW-1015">Disulfide bond</keyword>
<evidence type="ECO:0000256" key="7">
    <source>
        <dbReference type="ARBA" id="ARBA00022653"/>
    </source>
</evidence>
<evidence type="ECO:0000256" key="1">
    <source>
        <dbReference type="ARBA" id="ARBA00004613"/>
    </source>
</evidence>
<dbReference type="PANTHER" id="PTHR14093">
    <property type="entry name" value="HLA CLASS II GAMMA CHAIN"/>
    <property type="match status" value="1"/>
</dbReference>
<dbReference type="PROSITE" id="PS51162">
    <property type="entry name" value="THYROGLOBULIN_1_2"/>
    <property type="match status" value="8"/>
</dbReference>
<dbReference type="Gene3D" id="3.40.50.1820">
    <property type="entry name" value="alpha/beta hydrolase"/>
    <property type="match status" value="1"/>
</dbReference>
<dbReference type="SUPFAM" id="SSF57184">
    <property type="entry name" value="Growth factor receptor domain"/>
    <property type="match status" value="1"/>
</dbReference>
<comment type="subunit">
    <text evidence="14">Monomer. Homodimer (via ChEL region); occurs in the endoplasmic reticulum and is required for export to the Golgi apparatus. Homooligomer; disulfide-linked; stored in this form in the thyroid follicle lumen.</text>
</comment>
<dbReference type="FunFam" id="3.40.50.1820:FF:000127">
    <property type="entry name" value="Thyroglobulin"/>
    <property type="match status" value="1"/>
</dbReference>
<feature type="region of interest" description="Disordered" evidence="16">
    <location>
        <begin position="913"/>
        <end position="937"/>
    </location>
</feature>
<feature type="domain" description="Thyroglobulin type-1" evidence="18">
    <location>
        <begin position="864"/>
        <end position="932"/>
    </location>
</feature>
<evidence type="ECO:0000256" key="6">
    <source>
        <dbReference type="ARBA" id="ARBA00022641"/>
    </source>
</evidence>
<keyword evidence="6" id="KW-0765">Sulfation</keyword>
<gene>
    <name evidence="19" type="primary">TG</name>
</gene>
<accession>A0A3P8Z345</accession>
<feature type="disulfide bond" evidence="15">
    <location>
        <begin position="338"/>
        <end position="358"/>
    </location>
</feature>
<dbReference type="InParanoid" id="A0A3P8Z345"/>
<feature type="domain" description="Thyroglobulin type-1" evidence="18">
    <location>
        <begin position="577"/>
        <end position="643"/>
    </location>
</feature>
<dbReference type="InterPro" id="IPR011641">
    <property type="entry name" value="Tyr-kin_ephrin_A/B_rcpt-like"/>
</dbReference>
<comment type="similarity">
    <text evidence="2">Belongs to the type-B carboxylesterase/lipase family.</text>
</comment>
<evidence type="ECO:0000313" key="20">
    <source>
        <dbReference type="Proteomes" id="UP000265140"/>
    </source>
</evidence>
<feature type="disulfide bond" evidence="15">
    <location>
        <begin position="68"/>
        <end position="75"/>
    </location>
</feature>
<evidence type="ECO:0000256" key="16">
    <source>
        <dbReference type="SAM" id="MobiDB-lite"/>
    </source>
</evidence>
<dbReference type="Proteomes" id="UP000265140">
    <property type="component" value="Chromosome 16"/>
</dbReference>
<dbReference type="Pfam" id="PF00135">
    <property type="entry name" value="COesterase"/>
    <property type="match status" value="1"/>
</dbReference>
<dbReference type="GO" id="GO:0006590">
    <property type="term" value="P:thyroid hormone generation"/>
    <property type="evidence" value="ECO:0007669"/>
    <property type="project" value="TreeGrafter"/>
</dbReference>
<feature type="domain" description="Thyroglobulin type-1" evidence="18">
    <location>
        <begin position="98"/>
        <end position="160"/>
    </location>
</feature>
<evidence type="ECO:0000256" key="4">
    <source>
        <dbReference type="ARBA" id="ARBA00022525"/>
    </source>
</evidence>
<reference evidence="20" key="1">
    <citation type="journal article" date="2014" name="PLoS ONE">
        <title>The genome and linkage map of the northern pike (Esox lucius): conserved synteny revealed between the salmonid sister group and the Neoteleostei.</title>
        <authorList>
            <person name="Rondeau E.B."/>
            <person name="Minkley D.R."/>
            <person name="Leong J.S."/>
            <person name="Messmer A.M."/>
            <person name="Jantzen J.R."/>
            <person name="von Schalburg K.R."/>
            <person name="Lemon C."/>
            <person name="Bird N.H."/>
            <person name="Koop B.F."/>
        </authorList>
    </citation>
    <scope>NUCLEOTIDE SEQUENCE</scope>
</reference>
<proteinExistence type="inferred from homology"/>
<feature type="disulfide bond" evidence="15">
    <location>
        <begin position="164"/>
        <end position="183"/>
    </location>
</feature>
<dbReference type="Gene3D" id="4.10.800.10">
    <property type="entry name" value="Thyroglobulin type-1"/>
    <property type="match status" value="8"/>
</dbReference>
<evidence type="ECO:0000313" key="19">
    <source>
        <dbReference type="Ensembl" id="ENSELUP00000022612.3"/>
    </source>
</evidence>
<keyword evidence="11" id="KW-0795">Thyroid hormone</keyword>
<evidence type="ECO:0000256" key="15">
    <source>
        <dbReference type="PROSITE-ProRule" id="PRU00500"/>
    </source>
</evidence>
<dbReference type="PANTHER" id="PTHR14093:SF19">
    <property type="entry name" value="THYROGLOBULIN"/>
    <property type="match status" value="1"/>
</dbReference>
<feature type="disulfide bond" evidence="15">
    <location>
        <begin position="140"/>
        <end position="160"/>
    </location>
</feature>
<comment type="subcellular location">
    <subcellularLocation>
        <location evidence="1">Secreted</location>
    </subcellularLocation>
</comment>
<evidence type="ECO:0000256" key="14">
    <source>
        <dbReference type="ARBA" id="ARBA00046595"/>
    </source>
</evidence>
<feature type="chain" id="PRO_5044340413" description="Thyroglobulin" evidence="17">
    <location>
        <begin position="25"/>
        <end position="2472"/>
    </location>
</feature>
<keyword evidence="4" id="KW-0964">Secreted</keyword>
<comment type="caution">
    <text evidence="15">Lacks conserved residue(s) required for the propagation of feature annotation.</text>
</comment>
<sequence length="2472" mass="268196">KMAQREMVFLVTSALLCGLHLSEGKISEYQLESETLSHCELLRGLASSRQQDHVYQCSEDGRFRHIQCGLSGVECWCVNAEGAEISGTRRNGTAVNCLTSCQLHRQQAWLDGEAPLVPRCQTSGEYQPVQCDSAHGQCWCVDVEGMEIYGTRQNGKPSQCPGSCEVRSRRLLHGVGESSPPLCSADGSFLPVQCKFVNTTDRMVFDLLHTFNRFPKVFQTFSSFRQTYPGVSSYCFCADSRGRELPSTGVELFLDEVYDTAFSGLESGRSFSQTNIYRILQRRFLALRLATTGRFRCASPCESERTAAIAAGGVFVPSCDASGGYVPVQCQAGGQCWCVDSEGKEISGTRRLGGTPDCGKDCPSERRQALSRLLSGPSGQDPPTHPDRLSPCHPQLHQLLLGSLPESDRDNLEDVLAETVQGLFPSGAMALKALALASDPKRLLENLFGGKFLRNTVSFNFTGAVGVSGTHKFSQAHPKTNQDLVKLISATLENPDFLSALGQTILLYKAQDSTRIGLFFAQSGGCERDPSALYVPSCHDNGQYEDVQCHGSECWCVDPRGQEVMGSRATGKRPRCPSPCEVERAAVKSSRAAGVEIFLPKCAEDGSYVTLQCLGRSCFCLDHQGNRLGDHHDASAIGQAFQCETITFLLLFFPRTPGPSPSPPPSPPPFQAPVGSCALAAGVVEEFLEDAERLILLSNRSHTPVAHCFNLSSPALQFYWRSRWASSLEERTSVLMGYQPYRPQCDAHGLWVPTQCHPSSGSCWCVDEKGVFISGTPVRRPTRRLECKTDAILEFLVGCHSLGPLCSLASGLTCLNESALCSSGQFSVLQKDRSGRDEAWCVSPFTGEVLRPAALRPTGGPSCPSWCQLLKDSGPARPGYDPDCQMEGALFTPRQCDQTDCWCVSQTDGQELPLTRTPRSSGDGPTCDSPQCPSPHSDPISHGDVVCLSELVGGQQSCDLICHLGYESTLPVNTFLCDMKTRKWMTEAPLPQACQRPQVLQTVQTSVVLQLSLAPGQEPCSSSLYSRLQISLLQNMRAKGLCSLQMTSSGQSGAVSVCDDSSVSVECVTAESLRVEVSWRVQLSDLPVSALPDLHDIDVALSADRLLDGLLGLMGSEPYQSLVTSEPGVISTLAPSFGCSSGYQRVTAGTGCVVCPAGTFSSGGLCSPCPQGSYQDQEGTDFCTMCPKGTTTAANGASSSTHCLTECQRSGLRCSEEGDFLSAQQDIRTSRWRCVTSSGESLDWTSTRLPLLPEECAVLEKFEPVPRSALSLEAEGSIVLSSETSDMAIENQLRKCVSVCAQDQTCLHVGLYSDAGQTRCDLYSTDGANIECQPSEQTKGFLGNPEADVFSSLNCTLKVKVSYKEDLLVIRKKGHEFTTQTQKTFVRLGFRKAGSGVYRTVVFAAEGTSLTDVHRFCQDECARNTCCDGFILNQNILDRGVIMCGLFSYPDILLCSETDWDMSGLAPAHRICGAGLTYNKLQKQFVFNFGGQDFVITDAALPASSKNKTDYQATIIGFQAIYLWKESDMTNRDKTSSACGSLLNPQATNVLLSDAVKETFVPLDGSAVVVDPERDIPSLQFWIFRHQFSVQQAQLWCLKRCEEEDLCHAIDVRDESPMYFACVLYPDTRVCGSYDKPLRQACSIPLPQQPQTTHIKKVNLTGSVESFYSRIPFKKMVSYSVRSRVNLSAKPITEGFRECERRCDEDHCCRGIGYVRDTQSPGSDILCLTLNSFGIQTCGEGEQTTWRVQDCSPSKVEAGVYPLGWYEKPVNQWTRSPRLCPRFQLRAPSRNVSLTQWRLLDESSTLVDSSVSSFDVIHISKDIAADLDRTKSWCLSECEQEESCVSVSVERTDSAVRCVLYPETLACAPSSASGGQDCRLVIREPALLVYRQLTSVFIPAHGTLQGVATTTPLGPSLKTVSQFLGVPYARPPVGALRFAAPKPAEWTATWDATVARPGCLQPGDMNSSSTSEDCLYLNVFVPAGTVSHPVLVFFHNPSGADGSPLLDGSYLAAIGNIVVVTVNTRVASFGFLSTGSGVVPGNAGLWDQVAALKWIQENVRVFGGDPGLVTVGAERSEADVASLHLTSASASSLFRRMILMGGSVFSPASVLSSSKAQRQTEALAQELGCPLSSSPERLASCLRAVPAQILNAAQTKLLGVSGPLQAWGPVVDGIYVQGDPSMALMNGGFHRVDLLLGSSEEDGLISRAKRIKKFEELQGRADSKTAFYEALSNSLGGDGASALVKEAATWFYSMQHSPTPAGYNLFSQALNNATRDLFIVCPIIKMAAFWAANTTSNVFMYHLPEDTAQTSVDLSVPLDVQYVFGVPHSRLTYDLFTPAERRLSLQMMSYAANFIKSGNPNHPLSRSGVAFSETVLPSWPAFLPHPDGGSYMGVEPGLRKHRGLRRAQCSFWGDYVPALGVATGGFMAWEGFWPTPPYRPSPDPSGFGAVTGQYGLSAPSKDFLLGSDLETG</sequence>
<dbReference type="InterPro" id="IPR036857">
    <property type="entry name" value="Thyroglobulin_1_sf"/>
</dbReference>
<evidence type="ECO:0000256" key="8">
    <source>
        <dbReference type="ARBA" id="ARBA00022702"/>
    </source>
</evidence>
<dbReference type="InterPro" id="IPR019819">
    <property type="entry name" value="Carboxylesterase_B_CS"/>
</dbReference>
<keyword evidence="9 17" id="KW-0732">Signal</keyword>
<feature type="domain" description="Thyroglobulin type-1" evidence="18">
    <location>
        <begin position="705"/>
        <end position="787"/>
    </location>
</feature>
<feature type="signal peptide" evidence="17">
    <location>
        <begin position="1"/>
        <end position="24"/>
    </location>
</feature>
<dbReference type="OMA" id="SIYVPQC"/>
<dbReference type="Bgee" id="ENSELUG00000021727">
    <property type="expression patterns" value="Expressed in ovary and 4 other cell types or tissues"/>
</dbReference>
<dbReference type="SUPFAM" id="SSF53474">
    <property type="entry name" value="alpha/beta-Hydrolases"/>
    <property type="match status" value="1"/>
</dbReference>
<dbReference type="PROSITE" id="PS00484">
    <property type="entry name" value="THYROGLOBULIN_1_1"/>
    <property type="match status" value="3"/>
</dbReference>
<evidence type="ECO:0000256" key="12">
    <source>
        <dbReference type="ARBA" id="ARBA00023157"/>
    </source>
</evidence>
<name>A0A3P8Z345_ESOLU</name>
<evidence type="ECO:0000256" key="5">
    <source>
        <dbReference type="ARBA" id="ARBA00022534"/>
    </source>
</evidence>
<keyword evidence="13" id="KW-0325">Glycoprotein</keyword>
<dbReference type="GO" id="GO:0005615">
    <property type="term" value="C:extracellular space"/>
    <property type="evidence" value="ECO:0007669"/>
    <property type="project" value="TreeGrafter"/>
</dbReference>
<feature type="region of interest" description="Disordered" evidence="16">
    <location>
        <begin position="373"/>
        <end position="392"/>
    </location>
</feature>
<dbReference type="Pfam" id="PF07699">
    <property type="entry name" value="Ephrin_rec_like"/>
    <property type="match status" value="1"/>
</dbReference>
<feature type="disulfide bond" evidence="15">
    <location>
        <begin position="756"/>
        <end position="763"/>
    </location>
</feature>
<keyword evidence="20" id="KW-1185">Reference proteome</keyword>
<feature type="disulfide bond" evidence="15">
    <location>
        <begin position="77"/>
        <end position="97"/>
    </location>
</feature>
<feature type="disulfide bond" evidence="15">
    <location>
        <begin position="101"/>
        <end position="120"/>
    </location>
</feature>
<dbReference type="Gene3D" id="2.10.50.10">
    <property type="entry name" value="Tumor Necrosis Factor Receptor, subunit A, domain 2"/>
    <property type="match status" value="1"/>
</dbReference>
<feature type="domain" description="Thyroglobulin type-1" evidence="18">
    <location>
        <begin position="36"/>
        <end position="97"/>
    </location>
</feature>
<dbReference type="InterPro" id="IPR002018">
    <property type="entry name" value="CarbesteraseB"/>
</dbReference>
<keyword evidence="5" id="KW-0893">Thyroid hormones biosynthesis</keyword>
<evidence type="ECO:0000259" key="18">
    <source>
        <dbReference type="PROSITE" id="PS51162"/>
    </source>
</evidence>
<organism evidence="19 20">
    <name type="scientific">Esox lucius</name>
    <name type="common">Northern pike</name>
    <dbReference type="NCBI Taxonomy" id="8010"/>
    <lineage>
        <taxon>Eukaryota</taxon>
        <taxon>Metazoa</taxon>
        <taxon>Chordata</taxon>
        <taxon>Craniata</taxon>
        <taxon>Vertebrata</taxon>
        <taxon>Euteleostomi</taxon>
        <taxon>Actinopterygii</taxon>
        <taxon>Neopterygii</taxon>
        <taxon>Teleostei</taxon>
        <taxon>Protacanthopterygii</taxon>
        <taxon>Esociformes</taxon>
        <taxon>Esocidae</taxon>
        <taxon>Esox</taxon>
    </lineage>
</organism>
<dbReference type="InterPro" id="IPR009030">
    <property type="entry name" value="Growth_fac_rcpt_cys_sf"/>
</dbReference>
<dbReference type="InterPro" id="IPR000716">
    <property type="entry name" value="Thyroglobulin_1"/>
</dbReference>
<evidence type="ECO:0000256" key="3">
    <source>
        <dbReference type="ARBA" id="ARBA00017326"/>
    </source>
</evidence>
<reference evidence="19" key="2">
    <citation type="submission" date="2020-02" db="EMBL/GenBank/DDBJ databases">
        <title>Esox lucius (northern pike) genome, fEsoLuc1, primary haplotype.</title>
        <authorList>
            <person name="Myers G."/>
            <person name="Karagic N."/>
            <person name="Meyer A."/>
            <person name="Pippel M."/>
            <person name="Reichard M."/>
            <person name="Winkler S."/>
            <person name="Tracey A."/>
            <person name="Sims Y."/>
            <person name="Howe K."/>
            <person name="Rhie A."/>
            <person name="Formenti G."/>
            <person name="Durbin R."/>
            <person name="Fedrigo O."/>
            <person name="Jarvis E.D."/>
        </authorList>
    </citation>
    <scope>NUCLEOTIDE SEQUENCE [LARGE SCALE GENOMIC DNA]</scope>
</reference>
<evidence type="ECO:0000256" key="13">
    <source>
        <dbReference type="ARBA" id="ARBA00023180"/>
    </source>
</evidence>
<evidence type="ECO:0000256" key="10">
    <source>
        <dbReference type="ARBA" id="ARBA00022737"/>
    </source>
</evidence>
<evidence type="ECO:0000256" key="9">
    <source>
        <dbReference type="ARBA" id="ARBA00022729"/>
    </source>
</evidence>
<dbReference type="STRING" id="8010.ENSELUP00000022612"/>
<feature type="disulfide bond" evidence="15">
    <location>
        <begin position="556"/>
        <end position="576"/>
    </location>
</feature>
<dbReference type="GeneTree" id="ENSGT00940000159300"/>
<feature type="domain" description="Thyroglobulin type-1" evidence="18">
    <location>
        <begin position="298"/>
        <end position="358"/>
    </location>
</feature>
<feature type="disulfide bond" evidence="15">
    <location>
        <begin position="131"/>
        <end position="138"/>
    </location>
</feature>
<dbReference type="InterPro" id="IPR029058">
    <property type="entry name" value="AB_hydrolase_fold"/>
</dbReference>